<evidence type="ECO:0000256" key="4">
    <source>
        <dbReference type="ARBA" id="ARBA00012574"/>
    </source>
</evidence>
<dbReference type="Pfam" id="PF05195">
    <property type="entry name" value="AMP_N"/>
    <property type="match status" value="1"/>
</dbReference>
<evidence type="ECO:0000313" key="12">
    <source>
        <dbReference type="EMBL" id="OGG93747.1"/>
    </source>
</evidence>
<dbReference type="PANTHER" id="PTHR43226">
    <property type="entry name" value="XAA-PRO AMINOPEPTIDASE 3"/>
    <property type="match status" value="1"/>
</dbReference>
<gene>
    <name evidence="12" type="ORF">A2527_10970</name>
</gene>
<dbReference type="InterPro" id="IPR007865">
    <property type="entry name" value="Aminopep_P_N"/>
</dbReference>
<evidence type="ECO:0000256" key="6">
    <source>
        <dbReference type="ARBA" id="ARBA00022723"/>
    </source>
</evidence>
<evidence type="ECO:0000256" key="8">
    <source>
        <dbReference type="ARBA" id="ARBA00023049"/>
    </source>
</evidence>
<evidence type="ECO:0000259" key="11">
    <source>
        <dbReference type="SMART" id="SM01011"/>
    </source>
</evidence>
<evidence type="ECO:0000256" key="7">
    <source>
        <dbReference type="ARBA" id="ARBA00022801"/>
    </source>
</evidence>
<dbReference type="AlphaFoldDB" id="A0A1F6G6L8"/>
<keyword evidence="9" id="KW-0464">Manganese</keyword>
<comment type="similarity">
    <text evidence="3 10">Belongs to the peptidase M24B family.</text>
</comment>
<name>A0A1F6G6L8_9PROT</name>
<dbReference type="GO" id="GO:0070006">
    <property type="term" value="F:metalloaminopeptidase activity"/>
    <property type="evidence" value="ECO:0007669"/>
    <property type="project" value="InterPro"/>
</dbReference>
<dbReference type="Gene3D" id="3.40.350.10">
    <property type="entry name" value="Creatinase/prolidase N-terminal domain"/>
    <property type="match status" value="1"/>
</dbReference>
<protein>
    <recommendedName>
        <fullName evidence="4">Xaa-Pro aminopeptidase</fullName>
        <ecNumber evidence="4">3.4.11.9</ecNumber>
    </recommendedName>
</protein>
<dbReference type="Gene3D" id="3.90.230.10">
    <property type="entry name" value="Creatinase/methionine aminopeptidase superfamily"/>
    <property type="match status" value="1"/>
</dbReference>
<keyword evidence="6 10" id="KW-0479">Metal-binding</keyword>
<dbReference type="SMART" id="SM01011">
    <property type="entry name" value="AMP_N"/>
    <property type="match status" value="1"/>
</dbReference>
<dbReference type="InterPro" id="IPR001131">
    <property type="entry name" value="Peptidase_M24B_aminopep-P_CS"/>
</dbReference>
<dbReference type="PROSITE" id="PS00491">
    <property type="entry name" value="PROLINE_PEPTIDASE"/>
    <property type="match status" value="1"/>
</dbReference>
<dbReference type="Proteomes" id="UP000178449">
    <property type="component" value="Unassembled WGS sequence"/>
</dbReference>
<comment type="caution">
    <text evidence="12">The sequence shown here is derived from an EMBL/GenBank/DDBJ whole genome shotgun (WGS) entry which is preliminary data.</text>
</comment>
<evidence type="ECO:0000256" key="2">
    <source>
        <dbReference type="ARBA" id="ARBA00001936"/>
    </source>
</evidence>
<dbReference type="InterPro" id="IPR036005">
    <property type="entry name" value="Creatinase/aminopeptidase-like"/>
</dbReference>
<keyword evidence="8" id="KW-0482">Metalloprotease</keyword>
<accession>A0A1F6G6L8</accession>
<dbReference type="SUPFAM" id="SSF53092">
    <property type="entry name" value="Creatinase/prolidase N-terminal domain"/>
    <property type="match status" value="1"/>
</dbReference>
<comment type="cofactor">
    <cofactor evidence="2">
        <name>Mn(2+)</name>
        <dbReference type="ChEBI" id="CHEBI:29035"/>
    </cofactor>
</comment>
<dbReference type="Pfam" id="PF00557">
    <property type="entry name" value="Peptidase_M24"/>
    <property type="match status" value="1"/>
</dbReference>
<proteinExistence type="inferred from homology"/>
<dbReference type="GO" id="GO:0005829">
    <property type="term" value="C:cytosol"/>
    <property type="evidence" value="ECO:0007669"/>
    <property type="project" value="TreeGrafter"/>
</dbReference>
<organism evidence="12 13">
    <name type="scientific">Candidatus Lambdaproteobacteria bacterium RIFOXYD2_FULL_50_16</name>
    <dbReference type="NCBI Taxonomy" id="1817772"/>
    <lineage>
        <taxon>Bacteria</taxon>
        <taxon>Pseudomonadati</taxon>
        <taxon>Pseudomonadota</taxon>
        <taxon>Candidatus Lambdaproteobacteria</taxon>
    </lineage>
</organism>
<evidence type="ECO:0000256" key="5">
    <source>
        <dbReference type="ARBA" id="ARBA00022670"/>
    </source>
</evidence>
<dbReference type="EMBL" id="MFNE01000046">
    <property type="protein sequence ID" value="OGG93747.1"/>
    <property type="molecule type" value="Genomic_DNA"/>
</dbReference>
<dbReference type="InterPro" id="IPR052433">
    <property type="entry name" value="X-Pro_dipept-like"/>
</dbReference>
<dbReference type="GO" id="GO:0006508">
    <property type="term" value="P:proteolysis"/>
    <property type="evidence" value="ECO:0007669"/>
    <property type="project" value="UniProtKB-KW"/>
</dbReference>
<sequence>MRNPPMDPRFFSQNRKNLVTKLDANSLALVFSAEPAIRNGDQLHPWRQDSNFFYLTGLEQPGLKLLLIPEKGNSHQEILFIPKRDPKREQWEGAKLSIEVASQRSGIKKVMLLEDFEAYFFKAQEYKEQLFTEINPIFPRQPITENHRFLAELGLRLPGLQVKKLAPFLVPLRARKQKPELEQLKKSLTIIDQGLRRVAQFIEPGVLEYQVEAELSHHYLFNGCPRLGFETIVAGGANACTLHYIENDQPLKDRDLVLVDTGAEYGMYSGDVTRVFPVNGKFTDRQRHCYEAVLEVNKTFIRKLRANLSWQELAQEAGKIQGEVYKRYGLIEDSKDYLKVGYHRIGHSLGLDVHDVQIQDWPLRPGAVITVEPGLYLPEEGIGIRIEDDVLLTETGAEVLSASIPKEVAAIEDLMRRT</sequence>
<comment type="catalytic activity">
    <reaction evidence="1">
        <text>Release of any N-terminal amino acid, including proline, that is linked to proline, even from a dipeptide or tripeptide.</text>
        <dbReference type="EC" id="3.4.11.9"/>
    </reaction>
</comment>
<dbReference type="STRING" id="1817772.A2527_10970"/>
<feature type="domain" description="Aminopeptidase P N-terminal" evidence="11">
    <location>
        <begin position="6"/>
        <end position="141"/>
    </location>
</feature>
<evidence type="ECO:0000256" key="10">
    <source>
        <dbReference type="RuleBase" id="RU000590"/>
    </source>
</evidence>
<reference evidence="12 13" key="1">
    <citation type="journal article" date="2016" name="Nat. Commun.">
        <title>Thousands of microbial genomes shed light on interconnected biogeochemical processes in an aquifer system.</title>
        <authorList>
            <person name="Anantharaman K."/>
            <person name="Brown C.T."/>
            <person name="Hug L.A."/>
            <person name="Sharon I."/>
            <person name="Castelle C.J."/>
            <person name="Probst A.J."/>
            <person name="Thomas B.C."/>
            <person name="Singh A."/>
            <person name="Wilkins M.J."/>
            <person name="Karaoz U."/>
            <person name="Brodie E.L."/>
            <person name="Williams K.H."/>
            <person name="Hubbard S.S."/>
            <person name="Banfield J.F."/>
        </authorList>
    </citation>
    <scope>NUCLEOTIDE SEQUENCE [LARGE SCALE GENOMIC DNA]</scope>
</reference>
<keyword evidence="7" id="KW-0378">Hydrolase</keyword>
<dbReference type="InterPro" id="IPR000994">
    <property type="entry name" value="Pept_M24"/>
</dbReference>
<evidence type="ECO:0000256" key="1">
    <source>
        <dbReference type="ARBA" id="ARBA00001424"/>
    </source>
</evidence>
<dbReference type="InterPro" id="IPR029149">
    <property type="entry name" value="Creatin/AminoP/Spt16_N"/>
</dbReference>
<evidence type="ECO:0000256" key="3">
    <source>
        <dbReference type="ARBA" id="ARBA00008766"/>
    </source>
</evidence>
<dbReference type="EC" id="3.4.11.9" evidence="4"/>
<dbReference type="PANTHER" id="PTHR43226:SF4">
    <property type="entry name" value="XAA-PRO AMINOPEPTIDASE 3"/>
    <property type="match status" value="1"/>
</dbReference>
<evidence type="ECO:0000256" key="9">
    <source>
        <dbReference type="ARBA" id="ARBA00023211"/>
    </source>
</evidence>
<dbReference type="SUPFAM" id="SSF55920">
    <property type="entry name" value="Creatinase/aminopeptidase"/>
    <property type="match status" value="1"/>
</dbReference>
<dbReference type="GO" id="GO:0030145">
    <property type="term" value="F:manganese ion binding"/>
    <property type="evidence" value="ECO:0007669"/>
    <property type="project" value="InterPro"/>
</dbReference>
<evidence type="ECO:0000313" key="13">
    <source>
        <dbReference type="Proteomes" id="UP000178449"/>
    </source>
</evidence>
<keyword evidence="5" id="KW-0645">Protease</keyword>